<name>A0A8E2B5G2_9APHY</name>
<dbReference type="InterPro" id="IPR023210">
    <property type="entry name" value="NADP_OxRdtase_dom"/>
</dbReference>
<dbReference type="InterPro" id="IPR036812">
    <property type="entry name" value="NAD(P)_OxRdtase_dom_sf"/>
</dbReference>
<dbReference type="Proteomes" id="UP000250043">
    <property type="component" value="Unassembled WGS sequence"/>
</dbReference>
<evidence type="ECO:0000313" key="3">
    <source>
        <dbReference type="EMBL" id="OCH92310.1"/>
    </source>
</evidence>
<dbReference type="SUPFAM" id="SSF51430">
    <property type="entry name" value="NAD(P)-linked oxidoreductase"/>
    <property type="match status" value="1"/>
</dbReference>
<dbReference type="PANTHER" id="PTHR43625:SF78">
    <property type="entry name" value="PYRIDOXAL REDUCTASE-RELATED"/>
    <property type="match status" value="1"/>
</dbReference>
<reference evidence="3 4" key="1">
    <citation type="submission" date="2016-07" db="EMBL/GenBank/DDBJ databases">
        <title>Draft genome of the white-rot fungus Obba rivulosa 3A-2.</title>
        <authorList>
            <consortium name="DOE Joint Genome Institute"/>
            <person name="Miettinen O."/>
            <person name="Riley R."/>
            <person name="Acob R."/>
            <person name="Barry K."/>
            <person name="Cullen D."/>
            <person name="De Vries R."/>
            <person name="Hainaut M."/>
            <person name="Hatakka A."/>
            <person name="Henrissat B."/>
            <person name="Hilden K."/>
            <person name="Kuo R."/>
            <person name="Labutti K."/>
            <person name="Lipzen A."/>
            <person name="Makela M.R."/>
            <person name="Sandor L."/>
            <person name="Spatafora J.W."/>
            <person name="Grigoriev I.V."/>
            <person name="Hibbett D.S."/>
        </authorList>
    </citation>
    <scope>NUCLEOTIDE SEQUENCE [LARGE SCALE GENOMIC DNA]</scope>
    <source>
        <strain evidence="3 4">3A-2</strain>
    </source>
</reference>
<dbReference type="GO" id="GO:0005737">
    <property type="term" value="C:cytoplasm"/>
    <property type="evidence" value="ECO:0007669"/>
    <property type="project" value="TreeGrafter"/>
</dbReference>
<protein>
    <submittedName>
        <fullName evidence="3">Aldo/keto reductase</fullName>
    </submittedName>
</protein>
<accession>A0A8E2B5G2</accession>
<sequence length="338" mass="36807">MVQKTVTIAGSVTVAKVSHGLMRMTGTLPPVSDEVAFEAIKGGVDALPSGVKMFLNGGAFYAPDRGPANLELIARFFEKYPEYADKAFLSIKAGVGANGVDCSAESLRRNMDVVLRSLRGTKRVDLFQPARIDPKVGLEDIMQTLVQLHSEGKFDYIGLTECSAVTLRRAHAIHPIAVAEIEISPFSYEDETKRVIATAKELGIAIAAYAPLGAGLLTGTMRSPSDLPEGDMRCIFSRFQEDNMHANLAIVDALTAVAERKHIALGQLCIAWVGQLGDHVIPLPGSSNKKRTLENLEGGNIDISSEELKEIEQILQTHRVKGERYFGAEKNEQLYLWG</sequence>
<dbReference type="EMBL" id="KV722371">
    <property type="protein sequence ID" value="OCH92310.1"/>
    <property type="molecule type" value="Genomic_DNA"/>
</dbReference>
<dbReference type="InterPro" id="IPR050791">
    <property type="entry name" value="Aldo-Keto_reductase"/>
</dbReference>
<evidence type="ECO:0000313" key="4">
    <source>
        <dbReference type="Proteomes" id="UP000250043"/>
    </source>
</evidence>
<dbReference type="PANTHER" id="PTHR43625">
    <property type="entry name" value="AFLATOXIN B1 ALDEHYDE REDUCTASE"/>
    <property type="match status" value="1"/>
</dbReference>
<keyword evidence="1" id="KW-0560">Oxidoreductase</keyword>
<dbReference type="Pfam" id="PF00248">
    <property type="entry name" value="Aldo_ket_red"/>
    <property type="match status" value="1"/>
</dbReference>
<organism evidence="3 4">
    <name type="scientific">Obba rivulosa</name>
    <dbReference type="NCBI Taxonomy" id="1052685"/>
    <lineage>
        <taxon>Eukaryota</taxon>
        <taxon>Fungi</taxon>
        <taxon>Dikarya</taxon>
        <taxon>Basidiomycota</taxon>
        <taxon>Agaricomycotina</taxon>
        <taxon>Agaricomycetes</taxon>
        <taxon>Polyporales</taxon>
        <taxon>Gelatoporiaceae</taxon>
        <taxon>Obba</taxon>
    </lineage>
</organism>
<dbReference type="Gene3D" id="3.20.20.100">
    <property type="entry name" value="NADP-dependent oxidoreductase domain"/>
    <property type="match status" value="1"/>
</dbReference>
<dbReference type="AlphaFoldDB" id="A0A8E2B5G2"/>
<feature type="domain" description="NADP-dependent oxidoreductase" evidence="2">
    <location>
        <begin position="18"/>
        <end position="315"/>
    </location>
</feature>
<dbReference type="OrthoDB" id="37537at2759"/>
<proteinExistence type="predicted"/>
<gene>
    <name evidence="3" type="ORF">OBBRIDRAFT_868617</name>
</gene>
<evidence type="ECO:0000259" key="2">
    <source>
        <dbReference type="Pfam" id="PF00248"/>
    </source>
</evidence>
<evidence type="ECO:0000256" key="1">
    <source>
        <dbReference type="ARBA" id="ARBA00023002"/>
    </source>
</evidence>
<keyword evidence="4" id="KW-1185">Reference proteome</keyword>
<dbReference type="GO" id="GO:0016491">
    <property type="term" value="F:oxidoreductase activity"/>
    <property type="evidence" value="ECO:0007669"/>
    <property type="project" value="UniProtKB-KW"/>
</dbReference>
<dbReference type="CDD" id="cd19077">
    <property type="entry name" value="AKR_AKR8A1-2"/>
    <property type="match status" value="1"/>
</dbReference>